<evidence type="ECO:0000259" key="3">
    <source>
        <dbReference type="PROSITE" id="PS50003"/>
    </source>
</evidence>
<dbReference type="InterPro" id="IPR053005">
    <property type="entry name" value="Nuclear_Pos-Cytoskel_Interact"/>
</dbReference>
<reference evidence="4 5" key="1">
    <citation type="submission" date="2014-04" db="EMBL/GenBank/DDBJ databases">
        <authorList>
            <consortium name="DOE Joint Genome Institute"/>
            <person name="Kuo A."/>
            <person name="Kohler A."/>
            <person name="Costa M.D."/>
            <person name="Nagy L.G."/>
            <person name="Floudas D."/>
            <person name="Copeland A."/>
            <person name="Barry K.W."/>
            <person name="Cichocki N."/>
            <person name="Veneault-Fourrey C."/>
            <person name="LaButti K."/>
            <person name="Lindquist E.A."/>
            <person name="Lipzen A."/>
            <person name="Lundell T."/>
            <person name="Morin E."/>
            <person name="Murat C."/>
            <person name="Sun H."/>
            <person name="Tunlid A."/>
            <person name="Henrissat B."/>
            <person name="Grigoriev I.V."/>
            <person name="Hibbett D.S."/>
            <person name="Martin F."/>
            <person name="Nordberg H.P."/>
            <person name="Cantor M.N."/>
            <person name="Hua S.X."/>
        </authorList>
    </citation>
    <scope>NUCLEOTIDE SEQUENCE [LARGE SCALE GENOMIC DNA]</scope>
    <source>
        <strain evidence="4 5">441</strain>
    </source>
</reference>
<evidence type="ECO:0000313" key="4">
    <source>
        <dbReference type="EMBL" id="KIK26002.1"/>
    </source>
</evidence>
<feature type="compositionally biased region" description="Low complexity" evidence="2">
    <location>
        <begin position="1221"/>
        <end position="1238"/>
    </location>
</feature>
<dbReference type="InterPro" id="IPR011993">
    <property type="entry name" value="PH-like_dom_sf"/>
</dbReference>
<feature type="compositionally biased region" description="Pro residues" evidence="2">
    <location>
        <begin position="1129"/>
        <end position="1141"/>
    </location>
</feature>
<feature type="region of interest" description="Disordered" evidence="2">
    <location>
        <begin position="863"/>
        <end position="884"/>
    </location>
</feature>
<dbReference type="GO" id="GO:0005739">
    <property type="term" value="C:mitochondrion"/>
    <property type="evidence" value="ECO:0007669"/>
    <property type="project" value="TreeGrafter"/>
</dbReference>
<dbReference type="Gene3D" id="2.30.29.30">
    <property type="entry name" value="Pleckstrin-homology domain (PH domain)/Phosphotyrosine-binding domain (PTB)"/>
    <property type="match status" value="1"/>
</dbReference>
<feature type="compositionally biased region" description="Polar residues" evidence="2">
    <location>
        <begin position="552"/>
        <end position="568"/>
    </location>
</feature>
<evidence type="ECO:0000313" key="5">
    <source>
        <dbReference type="Proteomes" id="UP000054018"/>
    </source>
</evidence>
<feature type="region of interest" description="Disordered" evidence="2">
    <location>
        <begin position="109"/>
        <end position="158"/>
    </location>
</feature>
<evidence type="ECO:0000256" key="2">
    <source>
        <dbReference type="SAM" id="MobiDB-lite"/>
    </source>
</evidence>
<accession>A0A0C9ZV04</accession>
<feature type="region of interest" description="Disordered" evidence="2">
    <location>
        <begin position="435"/>
        <end position="572"/>
    </location>
</feature>
<protein>
    <recommendedName>
        <fullName evidence="3">PH domain-containing protein</fullName>
    </recommendedName>
</protein>
<feature type="domain" description="PH" evidence="3">
    <location>
        <begin position="1274"/>
        <end position="1385"/>
    </location>
</feature>
<feature type="compositionally biased region" description="Polar residues" evidence="2">
    <location>
        <begin position="782"/>
        <end position="800"/>
    </location>
</feature>
<feature type="compositionally biased region" description="Acidic residues" evidence="2">
    <location>
        <begin position="451"/>
        <end position="465"/>
    </location>
</feature>
<proteinExistence type="predicted"/>
<dbReference type="GO" id="GO:0000226">
    <property type="term" value="P:microtubule cytoskeleton organization"/>
    <property type="evidence" value="ECO:0007669"/>
    <property type="project" value="TreeGrafter"/>
</dbReference>
<dbReference type="PANTHER" id="PTHR28190:SF1">
    <property type="entry name" value="NUCLEAR MIGRATION PROTEIN NUM1"/>
    <property type="match status" value="1"/>
</dbReference>
<gene>
    <name evidence="4" type="ORF">PISMIDRAFT_95742</name>
</gene>
<feature type="region of interest" description="Disordered" evidence="2">
    <location>
        <begin position="1558"/>
        <end position="1609"/>
    </location>
</feature>
<feature type="compositionally biased region" description="Low complexity" evidence="2">
    <location>
        <begin position="588"/>
        <end position="604"/>
    </location>
</feature>
<feature type="compositionally biased region" description="Pro residues" evidence="2">
    <location>
        <begin position="1094"/>
        <end position="1114"/>
    </location>
</feature>
<feature type="compositionally biased region" description="Basic residues" evidence="2">
    <location>
        <begin position="471"/>
        <end position="489"/>
    </location>
</feature>
<dbReference type="GO" id="GO:0015631">
    <property type="term" value="F:tubulin binding"/>
    <property type="evidence" value="ECO:0007669"/>
    <property type="project" value="TreeGrafter"/>
</dbReference>
<feature type="compositionally biased region" description="Polar residues" evidence="2">
    <location>
        <begin position="1175"/>
        <end position="1186"/>
    </location>
</feature>
<feature type="compositionally biased region" description="Low complexity" evidence="2">
    <location>
        <begin position="1187"/>
        <end position="1199"/>
    </location>
</feature>
<feature type="compositionally biased region" description="Basic and acidic residues" evidence="2">
    <location>
        <begin position="128"/>
        <end position="138"/>
    </location>
</feature>
<feature type="compositionally biased region" description="Low complexity" evidence="2">
    <location>
        <begin position="1422"/>
        <end position="1433"/>
    </location>
</feature>
<feature type="compositionally biased region" description="Basic and acidic residues" evidence="2">
    <location>
        <begin position="1055"/>
        <end position="1074"/>
    </location>
</feature>
<dbReference type="SUPFAM" id="SSF50729">
    <property type="entry name" value="PH domain-like"/>
    <property type="match status" value="1"/>
</dbReference>
<feature type="compositionally biased region" description="Acidic residues" evidence="2">
    <location>
        <begin position="813"/>
        <end position="836"/>
    </location>
</feature>
<dbReference type="PROSITE" id="PS50003">
    <property type="entry name" value="PH_DOMAIN"/>
    <property type="match status" value="1"/>
</dbReference>
<organism evidence="4 5">
    <name type="scientific">Pisolithus microcarpus 441</name>
    <dbReference type="NCBI Taxonomy" id="765257"/>
    <lineage>
        <taxon>Eukaryota</taxon>
        <taxon>Fungi</taxon>
        <taxon>Dikarya</taxon>
        <taxon>Basidiomycota</taxon>
        <taxon>Agaricomycotina</taxon>
        <taxon>Agaricomycetes</taxon>
        <taxon>Agaricomycetidae</taxon>
        <taxon>Boletales</taxon>
        <taxon>Sclerodermatineae</taxon>
        <taxon>Pisolithaceae</taxon>
        <taxon>Pisolithus</taxon>
    </lineage>
</organism>
<dbReference type="GO" id="GO:0005543">
    <property type="term" value="F:phospholipid binding"/>
    <property type="evidence" value="ECO:0007669"/>
    <property type="project" value="InterPro"/>
</dbReference>
<feature type="compositionally biased region" description="Acidic residues" evidence="2">
    <location>
        <begin position="532"/>
        <end position="545"/>
    </location>
</feature>
<feature type="coiled-coil region" evidence="1">
    <location>
        <begin position="177"/>
        <end position="324"/>
    </location>
</feature>
<dbReference type="InterPro" id="IPR001849">
    <property type="entry name" value="PH_domain"/>
</dbReference>
<dbReference type="GO" id="GO:0032065">
    <property type="term" value="P:maintenance of protein location in cell cortex"/>
    <property type="evidence" value="ECO:0007669"/>
    <property type="project" value="InterPro"/>
</dbReference>
<feature type="compositionally biased region" description="Polar residues" evidence="2">
    <location>
        <begin position="1600"/>
        <end position="1609"/>
    </location>
</feature>
<feature type="compositionally biased region" description="Basic and acidic residues" evidence="2">
    <location>
        <begin position="435"/>
        <end position="450"/>
    </location>
</feature>
<feature type="region of interest" description="Disordered" evidence="2">
    <location>
        <begin position="1417"/>
        <end position="1462"/>
    </location>
</feature>
<dbReference type="EMBL" id="KN833704">
    <property type="protein sequence ID" value="KIK26002.1"/>
    <property type="molecule type" value="Genomic_DNA"/>
</dbReference>
<dbReference type="PANTHER" id="PTHR28190">
    <property type="entry name" value="NUCLEAR MIGRATION PROTEIN NUM1"/>
    <property type="match status" value="1"/>
</dbReference>
<feature type="compositionally biased region" description="Polar residues" evidence="2">
    <location>
        <begin position="1434"/>
        <end position="1443"/>
    </location>
</feature>
<feature type="compositionally biased region" description="Polar residues" evidence="2">
    <location>
        <begin position="1014"/>
        <end position="1027"/>
    </location>
</feature>
<evidence type="ECO:0000256" key="1">
    <source>
        <dbReference type="SAM" id="Coils"/>
    </source>
</evidence>
<dbReference type="GO" id="GO:0005938">
    <property type="term" value="C:cell cortex"/>
    <property type="evidence" value="ECO:0007669"/>
    <property type="project" value="InterPro"/>
</dbReference>
<feature type="region of interest" description="Disordered" evidence="2">
    <location>
        <begin position="380"/>
        <end position="401"/>
    </location>
</feature>
<reference evidence="5" key="2">
    <citation type="submission" date="2015-01" db="EMBL/GenBank/DDBJ databases">
        <title>Evolutionary Origins and Diversification of the Mycorrhizal Mutualists.</title>
        <authorList>
            <consortium name="DOE Joint Genome Institute"/>
            <consortium name="Mycorrhizal Genomics Consortium"/>
            <person name="Kohler A."/>
            <person name="Kuo A."/>
            <person name="Nagy L.G."/>
            <person name="Floudas D."/>
            <person name="Copeland A."/>
            <person name="Barry K.W."/>
            <person name="Cichocki N."/>
            <person name="Veneault-Fourrey C."/>
            <person name="LaButti K."/>
            <person name="Lindquist E.A."/>
            <person name="Lipzen A."/>
            <person name="Lundell T."/>
            <person name="Morin E."/>
            <person name="Murat C."/>
            <person name="Riley R."/>
            <person name="Ohm R."/>
            <person name="Sun H."/>
            <person name="Tunlid A."/>
            <person name="Henrissat B."/>
            <person name="Grigoriev I.V."/>
            <person name="Hibbett D.S."/>
            <person name="Martin F."/>
        </authorList>
    </citation>
    <scope>NUCLEOTIDE SEQUENCE [LARGE SCALE GENOMIC DNA]</scope>
    <source>
        <strain evidence="5">441</strain>
    </source>
</reference>
<sequence length="1609" mass="176127">MTSSSDGLAGVLASMPDFSPFTFSSAGERKFHLQLLLDTKEKQLQQAGALGQRVLAQQIELEEKIRQIQEFDAERGDDEELDTEARERYRELAETIKAWDTENARLSSAFGAQRPPEDDISHSLPTKDPQRDEPERSKTPASSAAQSRRAKNAAHRADDVEFAFEIGSGLLTEVRRLQSLLGERDKAIQDMKEEKDDLEKTVESLRTALRAQEQSSDKFKEENWNLEVTLQELRSQLSDSQSTAQRLESEHKRLTKILNTTRESADQHKNEAERIKGAFDEFKAKHETEFAQARKYAAGLQRDKSDLQSTLDAMKAEVAKANRRLGPKYGSPLTPGAASAQDFLTPVAPEVDDVFTTGGASTNRRKMDSSAVFQPENFEDIADISPDPSPSRPFQAANHPSKEIEDLQQRLQHAQRQIKKLTGSLHREKEMRIDYKRKLEASPGYVHDENEPPEDAMFDDEDDVASIESKPKRKVTPFRSGRTRGRRGRGGGLSHRLGMAASTPSPDYAGEPDLMLSPPPPVPSIPGQFQDGTDDLDPELSEGEGDEHQPEPIQSSPSPLAVPSNRTSVDGMDPFYANVLRKSASYSSLLSSSSPLRQSVLSRSARGGAPQRRSRGGAAFQETRPLSLVGQPESLSAALALEMGSGVSSVLEDEMLISEKEVAEVACQTDFDDVTLAIPSTVSSPETREAGIQADPDTHFTAQFDSASVLRTSEMSCQTDQPEGFVIERTETTTPHPVVETKIDKHSVALQTSQSQVQTSPTPMGAFTRAFSPAPRRTTLTQADFSGLSAGNESSDTTIRNVRVPGALSITDEANESENDFDDGATETGIETETDAEDYHDARMSIGMTTPWESREDFHSMLTMSDNDYPESEDDESIKASRMPSRAGMASVESLTESHKSLPPVKYEEKGIEANFEDVKIVEVEVIKELVKEVPKEVVKEVEIIKYVERPQAEVNEMCIQTDEPVPITPPVSPIPVLPVTPGKQDTSTSSATPTAHPAPTSPGGPAPLGLYRVSSTGAQSFQFVPTNSPPPSSPGTMREPIAPLGIIRPLTSNSDRRQSIESAMETHTDDAARRPRTTSAVPSLVDKTRPPMVILPPPPRQPPPSNTMPPPSFIPERRIPTTSSASDVPPPRPSSPPPPELIQRATTPIGAMLSVHRGSYGPRQHGSSMPPPSNLRQPPSTSSFRSAANAAAHAQNSQMPSSLPSWTVRENERRELSSTSLASDRSALSPRSSMSSDHNVFANRRSTINAAGRPADQTRDGATDPVVIHAITQTMIGEFLYKYTRRAIGKGHGEKRHKRFFWVHPYTKHLYWSSADPGSHNVSESSSKSAYIEGIRAVLDPNPMPPGLYQYSIVISTSQREMKLTAPTKERHEIWLNALKYLLSRPNPTPGASLSDPAALSSPMSHAAELTDDDHRQIADSSPQSQRSGRSSHNGGAFSTTPRGKRSRSQLSVRGSVGKRSGTPAAEYLRWAAPESPYSPTRSFEQVVGNNQHDADLDFELHADTKSDDGFEGLENVRACCDGRHTVGHSGHAHPHHHNPGHLHNGEHLEVNAPARPVSPAWSLRSRTGSSQSHETGGFFSWGRGDDGKLRFGSRRSTRTVPNVTADR</sequence>
<feature type="region of interest" description="Disordered" evidence="2">
    <location>
        <begin position="782"/>
        <end position="842"/>
    </location>
</feature>
<dbReference type="CDD" id="cd13365">
    <property type="entry name" value="PH_PLC_plant-like"/>
    <property type="match status" value="1"/>
</dbReference>
<feature type="coiled-coil region" evidence="1">
    <location>
        <begin position="404"/>
        <end position="431"/>
    </location>
</feature>
<dbReference type="Proteomes" id="UP000054018">
    <property type="component" value="Unassembled WGS sequence"/>
</dbReference>
<feature type="region of interest" description="Disordered" evidence="2">
    <location>
        <begin position="1389"/>
        <end position="1408"/>
    </location>
</feature>
<dbReference type="Gene3D" id="1.10.287.1490">
    <property type="match status" value="1"/>
</dbReference>
<keyword evidence="1" id="KW-0175">Coiled coil</keyword>
<dbReference type="SMART" id="SM00233">
    <property type="entry name" value="PH"/>
    <property type="match status" value="1"/>
</dbReference>
<dbReference type="OrthoDB" id="2149224at2759"/>
<feature type="compositionally biased region" description="Polar residues" evidence="2">
    <location>
        <begin position="1566"/>
        <end position="1576"/>
    </location>
</feature>
<dbReference type="HOGENOM" id="CLU_002913_0_0_1"/>
<dbReference type="InterPro" id="IPR024774">
    <property type="entry name" value="PH_dom-Mcp5-type"/>
</dbReference>
<dbReference type="STRING" id="765257.A0A0C9ZV04"/>
<feature type="compositionally biased region" description="Low complexity" evidence="2">
    <location>
        <begin position="1391"/>
        <end position="1406"/>
    </location>
</feature>
<feature type="region of interest" description="Disordered" evidence="2">
    <location>
        <begin position="1156"/>
        <end position="1241"/>
    </location>
</feature>
<dbReference type="Pfam" id="PF12814">
    <property type="entry name" value="Mcp5_PH"/>
    <property type="match status" value="1"/>
</dbReference>
<name>A0A0C9ZV04_9AGAM</name>
<keyword evidence="5" id="KW-1185">Reference proteome</keyword>
<feature type="region of interest" description="Disordered" evidence="2">
    <location>
        <begin position="978"/>
        <end position="1144"/>
    </location>
</feature>
<feature type="compositionally biased region" description="Low complexity" evidence="2">
    <location>
        <begin position="980"/>
        <end position="999"/>
    </location>
</feature>
<feature type="region of interest" description="Disordered" evidence="2">
    <location>
        <begin position="588"/>
        <end position="624"/>
    </location>
</feature>